<accession>K6Y6V8</accession>
<comment type="caution">
    <text evidence="1">The sequence shown here is derived from an EMBL/GenBank/DDBJ whole genome shotgun (WGS) entry which is preliminary data.</text>
</comment>
<organism evidence="1 2">
    <name type="scientific">Aliiglaciecola lipolytica E3</name>
    <dbReference type="NCBI Taxonomy" id="1127673"/>
    <lineage>
        <taxon>Bacteria</taxon>
        <taxon>Pseudomonadati</taxon>
        <taxon>Pseudomonadota</taxon>
        <taxon>Gammaproteobacteria</taxon>
        <taxon>Alteromonadales</taxon>
        <taxon>Alteromonadaceae</taxon>
        <taxon>Aliiglaciecola</taxon>
    </lineage>
</organism>
<dbReference type="STRING" id="1127673.GLIP_1311"/>
<dbReference type="Proteomes" id="UP000006334">
    <property type="component" value="Unassembled WGS sequence"/>
</dbReference>
<dbReference type="EMBL" id="BAEN01000027">
    <property type="protein sequence ID" value="GAC13952.1"/>
    <property type="molecule type" value="Genomic_DNA"/>
</dbReference>
<name>K6Y6V8_9ALTE</name>
<evidence type="ECO:0000313" key="1">
    <source>
        <dbReference type="EMBL" id="GAC13952.1"/>
    </source>
</evidence>
<dbReference type="RefSeq" id="WP_008843769.1">
    <property type="nucleotide sequence ID" value="NZ_BAEN01000027.1"/>
</dbReference>
<keyword evidence="2" id="KW-1185">Reference proteome</keyword>
<gene>
    <name evidence="1" type="ORF">GLIP_1311</name>
</gene>
<dbReference type="AlphaFoldDB" id="K6Y6V8"/>
<reference evidence="1 2" key="1">
    <citation type="journal article" date="2017" name="Antonie Van Leeuwenhoek">
        <title>Rhizobium rhizosphaerae sp. nov., a novel species isolated from rice rhizosphere.</title>
        <authorList>
            <person name="Zhao J.J."/>
            <person name="Zhang J."/>
            <person name="Zhang R.J."/>
            <person name="Zhang C.W."/>
            <person name="Yin H.Q."/>
            <person name="Zhang X.X."/>
        </authorList>
    </citation>
    <scope>NUCLEOTIDE SEQUENCE [LARGE SCALE GENOMIC DNA]</scope>
    <source>
        <strain evidence="1 2">E3</strain>
    </source>
</reference>
<sequence>MDRIEQFFKGYATTLDQGLLVQLSDFSGKSLVFVTDDTKQICHSDAEIINVHETILKALQAGSVTKHVPKIIQSMRLSESVLFVKVRWDLYDQNEKLLFSCYCSYTLQTDEETLFKILVIVLDDEQKQLSELIKQFWN</sequence>
<dbReference type="OrthoDB" id="5770023at2"/>
<dbReference type="eggNOG" id="ENOG5033H19">
    <property type="taxonomic scope" value="Bacteria"/>
</dbReference>
<evidence type="ECO:0000313" key="2">
    <source>
        <dbReference type="Proteomes" id="UP000006334"/>
    </source>
</evidence>
<proteinExistence type="predicted"/>
<protein>
    <submittedName>
        <fullName evidence="1">Uncharacterized protein</fullName>
    </submittedName>
</protein>